<evidence type="ECO:0000313" key="4">
    <source>
        <dbReference type="EMBL" id="OWJ55676.1"/>
    </source>
</evidence>
<dbReference type="InterPro" id="IPR013783">
    <property type="entry name" value="Ig-like_fold"/>
</dbReference>
<name>A0A0P0N498_9CREN</name>
<keyword evidence="1" id="KW-1133">Transmembrane helix</keyword>
<dbReference type="AlphaFoldDB" id="A0A0P0N498"/>
<accession>A0A0P0N498</accession>
<evidence type="ECO:0000256" key="1">
    <source>
        <dbReference type="SAM" id="Phobius"/>
    </source>
</evidence>
<evidence type="ECO:0000313" key="3">
    <source>
        <dbReference type="EMBL" id="ALL01250.1"/>
    </source>
</evidence>
<reference evidence="3 5" key="1">
    <citation type="submission" date="2015-10" db="EMBL/GenBank/DDBJ databases">
        <title>Complete genome sequence of hyperthermophilic archaeon Pyrodictium delaneyi Su06.</title>
        <authorList>
            <person name="Jung J.-H."/>
            <person name="Lin J."/>
            <person name="Holden J.F."/>
            <person name="Park C.-S."/>
        </authorList>
    </citation>
    <scope>NUCLEOTIDE SEQUENCE [LARGE SCALE GENOMIC DNA]</scope>
    <source>
        <strain evidence="3 5">Su06</strain>
    </source>
</reference>
<organism evidence="3 5">
    <name type="scientific">Pyrodictium delaneyi</name>
    <dbReference type="NCBI Taxonomy" id="1273541"/>
    <lineage>
        <taxon>Archaea</taxon>
        <taxon>Thermoproteota</taxon>
        <taxon>Thermoprotei</taxon>
        <taxon>Desulfurococcales</taxon>
        <taxon>Pyrodictiaceae</taxon>
        <taxon>Pyrodictium</taxon>
    </lineage>
</organism>
<dbReference type="STRING" id="1273541.Pyrde_1202"/>
<dbReference type="Proteomes" id="UP000196694">
    <property type="component" value="Unassembled WGS sequence"/>
</dbReference>
<keyword evidence="1" id="KW-0472">Membrane</keyword>
<dbReference type="EMBL" id="CP013011">
    <property type="protein sequence ID" value="ALL01250.1"/>
    <property type="molecule type" value="Genomic_DNA"/>
</dbReference>
<dbReference type="Gene3D" id="2.60.40.10">
    <property type="entry name" value="Immunoglobulins"/>
    <property type="match status" value="1"/>
</dbReference>
<reference evidence="4 6" key="2">
    <citation type="submission" date="2017-05" db="EMBL/GenBank/DDBJ databases">
        <title>The draft genome of the hyperthermophilic archaeon 'Pyrodictium delaneyi strain Hulk', an iron and nitrate reducer, reveals the capacity for sulfate reduction.</title>
        <authorList>
            <person name="Demey L.M."/>
            <person name="Miller C."/>
            <person name="Manzella M."/>
            <person name="Reguera G."/>
            <person name="Kashefi K."/>
        </authorList>
    </citation>
    <scope>NUCLEOTIDE SEQUENCE [LARGE SCALE GENOMIC DNA]</scope>
    <source>
        <strain evidence="4 6">Hulk</strain>
    </source>
</reference>
<feature type="transmembrane region" description="Helical" evidence="1">
    <location>
        <begin position="767"/>
        <end position="787"/>
    </location>
</feature>
<sequence>MRRTIAALLAGILALISIAALSANAQDAQETYTVELRLGDDLYVLYINMSTGYFVETSSTLYMKMNIRLAYSTSAEPVFVSVEASLAGVAIGSSMAGYLSDQTPTREIVISGIVPPHVAEQITYHSGLSFIEVKVKAYRGNEKAVQTIMVPVVVVKKEPSISVDAFFDNGSPYTVAVIGRDMFRKIVVRVANTGEIQARNLKVSILLGNNTVYTGTVATILEPGEQAETEATIPVPVQPGVYTLTVSARAIVGAVSYEKSTSLIMAVIPRPVIQLVLVNSTPVLEGEKVCFTIYVNGVPEFADPNIVLEYSAPGAGQDQWNPVYVKKGRENVSYCWEARTAGDRTTAYLFRAKLLLRIYGLEYASYSNTVQVTVTPITSVLSRSSLQLVVVPSMIYEGGEARAVVTLSPTLPGCLTGRLEALDTQTLTWTPLKQINICDGKGIVNIFASELGVGNHTLRAVVQLGSYTIASNAASIRIVAKPELVARLVPPIAAPGSSTELLVKVDPAIREYRVSIKPSWMDNWINTTGKPGGVTVPLLAPDKEGVYDVRIEVAINGVKLEKTLVLTVQKLLLLVAAEPQKLRAGEVDTINVKATLSAPLNGTAVFTLSRGNTVIDSTEKLMVDGKAVAKLTAPKEPGVYTIKVFVPEYRIENTTLVNVTKMMYGITLTLNATKTEPNGKIETRIEIQPKPTSPVNLVLMIQYPDGVWRTLVSKLVSSNEATIVIDAPSEPGTYRVKATIPSVNAESNVVTLEVTGRAVKEIVPANMLPTVIAGAATIAILWSIRAIRKR</sequence>
<dbReference type="KEGG" id="pdl:Pyrde_1202"/>
<dbReference type="GeneID" id="26099541"/>
<keyword evidence="1" id="KW-0812">Transmembrane</keyword>
<evidence type="ECO:0000259" key="2">
    <source>
        <dbReference type="Pfam" id="PF07705"/>
    </source>
</evidence>
<proteinExistence type="predicted"/>
<evidence type="ECO:0000313" key="6">
    <source>
        <dbReference type="Proteomes" id="UP000196694"/>
    </source>
</evidence>
<dbReference type="Pfam" id="PF07705">
    <property type="entry name" value="CARDB"/>
    <property type="match status" value="1"/>
</dbReference>
<feature type="domain" description="CARDB" evidence="2">
    <location>
        <begin position="185"/>
        <end position="248"/>
    </location>
</feature>
<protein>
    <recommendedName>
        <fullName evidence="2">CARDB domain-containing protein</fullName>
    </recommendedName>
</protein>
<gene>
    <name evidence="4" type="ORF">Pdsh_02530</name>
    <name evidence="3" type="ORF">Pyrde_1202</name>
</gene>
<keyword evidence="6" id="KW-1185">Reference proteome</keyword>
<dbReference type="InterPro" id="IPR011635">
    <property type="entry name" value="CARDB"/>
</dbReference>
<evidence type="ECO:0000313" key="5">
    <source>
        <dbReference type="Proteomes" id="UP000058613"/>
    </source>
</evidence>
<dbReference type="RefSeq" id="WP_055409095.1">
    <property type="nucleotide sequence ID" value="NZ_CP013011.1"/>
</dbReference>
<dbReference type="Proteomes" id="UP000058613">
    <property type="component" value="Chromosome"/>
</dbReference>
<dbReference type="EMBL" id="NCQP01000001">
    <property type="protein sequence ID" value="OWJ55676.1"/>
    <property type="molecule type" value="Genomic_DNA"/>
</dbReference>